<feature type="region of interest" description="Disordered" evidence="1">
    <location>
        <begin position="1"/>
        <end position="24"/>
    </location>
</feature>
<feature type="region of interest" description="Disordered" evidence="1">
    <location>
        <begin position="140"/>
        <end position="159"/>
    </location>
</feature>
<dbReference type="Proteomes" id="UP001165121">
    <property type="component" value="Unassembled WGS sequence"/>
</dbReference>
<evidence type="ECO:0000313" key="3">
    <source>
        <dbReference type="Proteomes" id="UP001165121"/>
    </source>
</evidence>
<accession>A0A9W6WTQ0</accession>
<sequence length="159" mass="17186">MSPATRSSTVTSVHSSCPLKTTGAIPVAPERRSGLWRALPSHAAALTKALAIANTSMKRHYDTNRTDVQFHVNVSVHIGILHLGLASRAAGCSHRGSSVPTRSQRMWHNPNTYRISFRRSLKDSRSEQLLVSESIAVSPSTRYGGTTVASATRGNQHST</sequence>
<gene>
    <name evidence="2" type="ORF">Pfra01_000057800</name>
</gene>
<organism evidence="2 3">
    <name type="scientific">Phytophthora fragariaefolia</name>
    <dbReference type="NCBI Taxonomy" id="1490495"/>
    <lineage>
        <taxon>Eukaryota</taxon>
        <taxon>Sar</taxon>
        <taxon>Stramenopiles</taxon>
        <taxon>Oomycota</taxon>
        <taxon>Peronosporomycetes</taxon>
        <taxon>Peronosporales</taxon>
        <taxon>Peronosporaceae</taxon>
        <taxon>Phytophthora</taxon>
    </lineage>
</organism>
<feature type="compositionally biased region" description="Low complexity" evidence="1">
    <location>
        <begin position="7"/>
        <end position="16"/>
    </location>
</feature>
<evidence type="ECO:0000313" key="2">
    <source>
        <dbReference type="EMBL" id="GMF15839.1"/>
    </source>
</evidence>
<keyword evidence="3" id="KW-1185">Reference proteome</keyword>
<dbReference type="AlphaFoldDB" id="A0A9W6WTQ0"/>
<evidence type="ECO:0000256" key="1">
    <source>
        <dbReference type="SAM" id="MobiDB-lite"/>
    </source>
</evidence>
<comment type="caution">
    <text evidence="2">The sequence shown here is derived from an EMBL/GenBank/DDBJ whole genome shotgun (WGS) entry which is preliminary data.</text>
</comment>
<dbReference type="EMBL" id="BSXT01000043">
    <property type="protein sequence ID" value="GMF15839.1"/>
    <property type="molecule type" value="Genomic_DNA"/>
</dbReference>
<protein>
    <submittedName>
        <fullName evidence="2">Unnamed protein product</fullName>
    </submittedName>
</protein>
<reference evidence="2" key="1">
    <citation type="submission" date="2023-04" db="EMBL/GenBank/DDBJ databases">
        <title>Phytophthora fragariaefolia NBRC 109709.</title>
        <authorList>
            <person name="Ichikawa N."/>
            <person name="Sato H."/>
            <person name="Tonouchi N."/>
        </authorList>
    </citation>
    <scope>NUCLEOTIDE SEQUENCE</scope>
    <source>
        <strain evidence="2">NBRC 109709</strain>
    </source>
</reference>
<name>A0A9W6WTQ0_9STRA</name>
<proteinExistence type="predicted"/>